<sequence>MGAASSRPVTEPEPRPRTHDDLVREERAIHAAALAPEDVSACSTLFDRWLSCYALGRQLRNVYRYGEVDDCARYREDFKFCLTLRTLSEDARRRAWIERRADASAHERMGPRSSECVWTVREPVVPAEYVDKEYPPP</sequence>
<reference evidence="2" key="1">
    <citation type="submission" date="2023-03" db="EMBL/GenBank/DDBJ databases">
        <title>Mating type loci evolution in Malassezia.</title>
        <authorList>
            <person name="Coelho M.A."/>
        </authorList>
    </citation>
    <scope>NUCLEOTIDE SEQUENCE</scope>
    <source>
        <strain evidence="2">CBS 11721</strain>
    </source>
</reference>
<dbReference type="InterPro" id="IPR021475">
    <property type="entry name" value="Pants/Emi1-like"/>
</dbReference>
<dbReference type="AlphaFoldDB" id="A0AAF0EWB9"/>
<evidence type="ECO:0000313" key="2">
    <source>
        <dbReference type="EMBL" id="WFD35531.1"/>
    </source>
</evidence>
<feature type="compositionally biased region" description="Basic and acidic residues" evidence="1">
    <location>
        <begin position="10"/>
        <end position="22"/>
    </location>
</feature>
<evidence type="ECO:0000256" key="1">
    <source>
        <dbReference type="SAM" id="MobiDB-lite"/>
    </source>
</evidence>
<evidence type="ECO:0008006" key="4">
    <source>
        <dbReference type="Google" id="ProtNLM"/>
    </source>
</evidence>
<proteinExistence type="predicted"/>
<dbReference type="EMBL" id="CP119879">
    <property type="protein sequence ID" value="WFD35531.1"/>
    <property type="molecule type" value="Genomic_DNA"/>
</dbReference>
<protein>
    <recommendedName>
        <fullName evidence="4">Early meiotic induction protein 1</fullName>
    </recommendedName>
</protein>
<dbReference type="PANTHER" id="PTHR28052:SF1">
    <property type="entry name" value="UPF0545 PROTEIN C22ORF39"/>
    <property type="match status" value="1"/>
</dbReference>
<dbReference type="Proteomes" id="UP001219933">
    <property type="component" value="Chromosome 3"/>
</dbReference>
<name>A0AAF0EWB9_9BASI</name>
<keyword evidence="3" id="KW-1185">Reference proteome</keyword>
<evidence type="ECO:0000313" key="3">
    <source>
        <dbReference type="Proteomes" id="UP001219933"/>
    </source>
</evidence>
<organism evidence="2 3">
    <name type="scientific">Malassezia cuniculi</name>
    <dbReference type="NCBI Taxonomy" id="948313"/>
    <lineage>
        <taxon>Eukaryota</taxon>
        <taxon>Fungi</taxon>
        <taxon>Dikarya</taxon>
        <taxon>Basidiomycota</taxon>
        <taxon>Ustilaginomycotina</taxon>
        <taxon>Malasseziomycetes</taxon>
        <taxon>Malasseziales</taxon>
        <taxon>Malasseziaceae</taxon>
        <taxon>Malassezia</taxon>
    </lineage>
</organism>
<dbReference type="PANTHER" id="PTHR28052">
    <property type="entry name" value="UPF0545 PROTEIN C22ORF39"/>
    <property type="match status" value="1"/>
</dbReference>
<feature type="region of interest" description="Disordered" evidence="1">
    <location>
        <begin position="1"/>
        <end position="22"/>
    </location>
</feature>
<gene>
    <name evidence="2" type="ORF">MCUN1_002387</name>
</gene>
<dbReference type="Pfam" id="PF11326">
    <property type="entry name" value="PANTS-like"/>
    <property type="match status" value="1"/>
</dbReference>
<accession>A0AAF0EWB9</accession>